<protein>
    <submittedName>
        <fullName evidence="4">Unnamed protein product</fullName>
    </submittedName>
</protein>
<evidence type="ECO:0000256" key="2">
    <source>
        <dbReference type="ARBA" id="ARBA00005287"/>
    </source>
</evidence>
<dbReference type="AlphaFoldDB" id="A0A9W7DD40"/>
<comment type="similarity">
    <text evidence="2">Belongs to the BUD31 (G10) family.</text>
</comment>
<dbReference type="InterPro" id="IPR001748">
    <property type="entry name" value="BUD31"/>
</dbReference>
<comment type="subcellular location">
    <subcellularLocation>
        <location evidence="1">Nucleus</location>
    </subcellularLocation>
</comment>
<proteinExistence type="inferred from homology"/>
<dbReference type="PRINTS" id="PR00322">
    <property type="entry name" value="G10"/>
</dbReference>
<dbReference type="CDD" id="cd09272">
    <property type="entry name" value="RNase_HI_RT_Ty1"/>
    <property type="match status" value="1"/>
</dbReference>
<keyword evidence="3" id="KW-0539">Nucleus</keyword>
<evidence type="ECO:0000256" key="3">
    <source>
        <dbReference type="ARBA" id="ARBA00023242"/>
    </source>
</evidence>
<dbReference type="PANTHER" id="PTHR19411">
    <property type="entry name" value="PROTEIN BUD31-RELATED"/>
    <property type="match status" value="1"/>
</dbReference>
<evidence type="ECO:0000256" key="1">
    <source>
        <dbReference type="ARBA" id="ARBA00004123"/>
    </source>
</evidence>
<dbReference type="Pfam" id="PF01125">
    <property type="entry name" value="BUD31"/>
    <property type="match status" value="1"/>
</dbReference>
<dbReference type="PROSITE" id="PS00997">
    <property type="entry name" value="G10_1"/>
    <property type="match status" value="1"/>
</dbReference>
<dbReference type="GO" id="GO:0000398">
    <property type="term" value="P:mRNA splicing, via spliceosome"/>
    <property type="evidence" value="ECO:0007669"/>
    <property type="project" value="TreeGrafter"/>
</dbReference>
<dbReference type="OrthoDB" id="277109at2759"/>
<accession>A0A9W7DD40</accession>
<dbReference type="PANTHER" id="PTHR19411:SF0">
    <property type="entry name" value="PROTEIN BUD31 HOMOLOG"/>
    <property type="match status" value="1"/>
</dbReference>
<organism evidence="4 5">
    <name type="scientific">Ambrosiozyma monospora</name>
    <name type="common">Yeast</name>
    <name type="synonym">Endomycopsis monosporus</name>
    <dbReference type="NCBI Taxonomy" id="43982"/>
    <lineage>
        <taxon>Eukaryota</taxon>
        <taxon>Fungi</taxon>
        <taxon>Dikarya</taxon>
        <taxon>Ascomycota</taxon>
        <taxon>Saccharomycotina</taxon>
        <taxon>Pichiomycetes</taxon>
        <taxon>Pichiales</taxon>
        <taxon>Pichiaceae</taxon>
        <taxon>Ambrosiozyma</taxon>
    </lineage>
</organism>
<evidence type="ECO:0000313" key="4">
    <source>
        <dbReference type="EMBL" id="GMG20605.1"/>
    </source>
</evidence>
<reference evidence="4" key="1">
    <citation type="submission" date="2023-04" db="EMBL/GenBank/DDBJ databases">
        <title>Ambrosiozyma monospora NBRC 1965.</title>
        <authorList>
            <person name="Ichikawa N."/>
            <person name="Sato H."/>
            <person name="Tonouchi N."/>
        </authorList>
    </citation>
    <scope>NUCLEOTIDE SEQUENCE</scope>
    <source>
        <strain evidence="4">NBRC 1965</strain>
    </source>
</reference>
<name>A0A9W7DD40_AMBMO</name>
<dbReference type="GO" id="GO:0005681">
    <property type="term" value="C:spliceosomal complex"/>
    <property type="evidence" value="ECO:0007669"/>
    <property type="project" value="TreeGrafter"/>
</dbReference>
<dbReference type="EMBL" id="BSXU01000412">
    <property type="protein sequence ID" value="GMG20605.1"/>
    <property type="molecule type" value="Genomic_DNA"/>
</dbReference>
<dbReference type="Proteomes" id="UP001165063">
    <property type="component" value="Unassembled WGS sequence"/>
</dbReference>
<dbReference type="InterPro" id="IPR018230">
    <property type="entry name" value="BUD31/G10-rel_CS"/>
</dbReference>
<sequence length="333" mass="38425">MVKITTKHKFKKKPPAGFSKIEPTLTKLQKRLKEAQSKPININRPKHESYWEIHQLNHTKSKYIYDLYYKKKLISKELYDWLIQNKFADRELIAKWKKQGYEQLCCLKCIQVKENNQGTTCVCRVPKAAFSKNKEEGDQDAEAKMGKEKDIRCVNCGCRVSQARSQIIDEDDESESDVTLSMKLVKLKFHPKELWLLANVNKHGCLTTLIPQKKKVQIIGLSDSDYAEDKLHRKSQSGSLIFLNIVGWHLSKEDSVGMSDAEAEYLALRDALTSIFYFRNLMPELGLKISHIDLTGDNTSALTLAAHKHKHKKTKHIDVKYHSVTDLIDKLRK</sequence>
<gene>
    <name evidence="4" type="ORF">Amon01_000135700</name>
</gene>
<keyword evidence="5" id="KW-1185">Reference proteome</keyword>
<evidence type="ECO:0000313" key="5">
    <source>
        <dbReference type="Proteomes" id="UP001165063"/>
    </source>
</evidence>
<comment type="caution">
    <text evidence="4">The sequence shown here is derived from an EMBL/GenBank/DDBJ whole genome shotgun (WGS) entry which is preliminary data.</text>
</comment>